<feature type="transmembrane region" description="Helical" evidence="9">
    <location>
        <begin position="282"/>
        <end position="301"/>
    </location>
</feature>
<dbReference type="PROSITE" id="PS50929">
    <property type="entry name" value="ABC_TM1F"/>
    <property type="match status" value="2"/>
</dbReference>
<gene>
    <name evidence="12" type="ORF">QQX98_003114</name>
</gene>
<evidence type="ECO:0000259" key="11">
    <source>
        <dbReference type="PROSITE" id="PS50929"/>
    </source>
</evidence>
<evidence type="ECO:0000313" key="12">
    <source>
        <dbReference type="EMBL" id="KAK7419742.1"/>
    </source>
</evidence>
<dbReference type="CDD" id="cd03249">
    <property type="entry name" value="ABC_MTABC3_MDL1_MDL2"/>
    <property type="match status" value="1"/>
</dbReference>
<dbReference type="PANTHER" id="PTHR43394">
    <property type="entry name" value="ATP-DEPENDENT PERMEASE MDL1, MITOCHONDRIAL"/>
    <property type="match status" value="1"/>
</dbReference>
<feature type="transmembrane region" description="Helical" evidence="9">
    <location>
        <begin position="959"/>
        <end position="980"/>
    </location>
</feature>
<dbReference type="InterPro" id="IPR027417">
    <property type="entry name" value="P-loop_NTPase"/>
</dbReference>
<keyword evidence="3 9" id="KW-0812">Transmembrane</keyword>
<evidence type="ECO:0000256" key="7">
    <source>
        <dbReference type="ARBA" id="ARBA00023136"/>
    </source>
</evidence>
<feature type="transmembrane region" description="Helical" evidence="9">
    <location>
        <begin position="57"/>
        <end position="80"/>
    </location>
</feature>
<dbReference type="PROSITE" id="PS00211">
    <property type="entry name" value="ABC_TRANSPORTER_1"/>
    <property type="match status" value="2"/>
</dbReference>
<keyword evidence="13" id="KW-1185">Reference proteome</keyword>
<feature type="region of interest" description="Disordered" evidence="8">
    <location>
        <begin position="1"/>
        <end position="21"/>
    </location>
</feature>
<feature type="transmembrane region" description="Helical" evidence="9">
    <location>
        <begin position="925"/>
        <end position="947"/>
    </location>
</feature>
<comment type="similarity">
    <text evidence="2">Belongs to the ABC transporter superfamily. ABCB family. Multidrug resistance exporter (TC 3.A.1.201) subfamily.</text>
</comment>
<keyword evidence="6 9" id="KW-1133">Transmembrane helix</keyword>
<reference evidence="12 13" key="1">
    <citation type="journal article" date="2025" name="Microbiol. Resour. Announc.">
        <title>Draft genome sequences for Neonectria magnoliae and Neonectria punicea, canker pathogens of Liriodendron tulipifera and Acer saccharum in West Virginia.</title>
        <authorList>
            <person name="Petronek H.M."/>
            <person name="Kasson M.T."/>
            <person name="Metheny A.M."/>
            <person name="Stauder C.M."/>
            <person name="Lovett B."/>
            <person name="Lynch S.C."/>
            <person name="Garnas J.R."/>
            <person name="Kasson L.R."/>
            <person name="Stajich J.E."/>
        </authorList>
    </citation>
    <scope>NUCLEOTIDE SEQUENCE [LARGE SCALE GENOMIC DNA]</scope>
    <source>
        <strain evidence="12 13">NRRL 64653</strain>
    </source>
</reference>
<keyword evidence="7 9" id="KW-0472">Membrane</keyword>
<evidence type="ECO:0000256" key="2">
    <source>
        <dbReference type="ARBA" id="ARBA00007577"/>
    </source>
</evidence>
<protein>
    <recommendedName>
        <fullName evidence="14">Leptomycin B resistance protein pmd1</fullName>
    </recommendedName>
</protein>
<feature type="domain" description="ABC transmembrane type-1" evidence="11">
    <location>
        <begin position="699"/>
        <end position="986"/>
    </location>
</feature>
<evidence type="ECO:0000256" key="1">
    <source>
        <dbReference type="ARBA" id="ARBA00004141"/>
    </source>
</evidence>
<dbReference type="InterPro" id="IPR039421">
    <property type="entry name" value="Type_1_exporter"/>
</dbReference>
<feature type="transmembrane region" description="Helical" evidence="9">
    <location>
        <begin position="694"/>
        <end position="719"/>
    </location>
</feature>
<dbReference type="PANTHER" id="PTHR43394:SF27">
    <property type="entry name" value="ATP-DEPENDENT TRANSLOCASE ABCB1-LIKE"/>
    <property type="match status" value="1"/>
</dbReference>
<dbReference type="Pfam" id="PF00664">
    <property type="entry name" value="ABC_membrane"/>
    <property type="match status" value="2"/>
</dbReference>
<name>A0ABR1HEX7_9HYPO</name>
<feature type="transmembrane region" description="Helical" evidence="9">
    <location>
        <begin position="739"/>
        <end position="760"/>
    </location>
</feature>
<evidence type="ECO:0000256" key="6">
    <source>
        <dbReference type="ARBA" id="ARBA00022989"/>
    </source>
</evidence>
<sequence>MKQESIHEQRPETVGDGDGDTILIPPPEATLSDESSGNGFFRVFTYNDTIGWISTSIALVCMVASGVLLPLMNLVFGKFVTVFNDFNTGAKTPEEFRKDINHYTLFFVYLFIAKLVLVYIWTTISSINAIRVTRSLRIDFLKQTLRQEIGYFDSSEPGSVSTSLNTGGNLVSQGISEKFGLAVQAASTFFASFVVAFGVQWKLTLITLCIVPFMLIVITICVMIDSRIENKLLTTWGEADKLAEEVFASIRNAHAFWAYSKLSRKFENIVEKTRALGKKKPPIYAVMFCIQFFCIYAGYGLAFWQGIRMYHSGEITEPGDVVTVILAVVLAAQGLTQIAPQIMVVSKASASAEDIFKTIDRKSKIDSLSDEGSRPSECHGDIVFENVGFAYPSRPNVEVLKDLDLIVPANKTTAIVGMSGSGKSTVIGLLERWLSPSNGAITLDGQSIDQLNIQWLRTNIRLVQQEPVLFSGTVFQNVSYGLAGTPQADLLDNEKYKLVEDACKAAYAYEFIEKLPKGFETEIGQRGAMLSGGQKQRLAIARSIISNPRVLLLDEATSALDANSERIVQRALNNVALDRTTIVIAHRLSTIRHADNIVVMSKGRILEQGTHTDLMGLGGAYSRLVQAQDLGRESIQGEETEQVTIAEVGVENINSTEESSAAWQGSETQAPKSETINYNLLWSLVIIIREQRTLWIPFAVLAAAATLGGGSNPALAVLFSRILDTFALTGDEMLARGSFYALMFFVMALANLAVYVVLGWTSTIISQQVMNFYRHDIFNNIMRQEMTFFDDPDNTTGALVSRLATEPTALQDLLSSNIALILTIIVNLISSCILAIAYGWKLGLVLTLGALPPLVASGYVRIRLEFKLDDAAASRFANSAGIASEAIMAIRTVASLALENQILAQYEDSLRTIARTSVTSLMRSMFWYSLSQSMSFLAMALGFWYGGRLISFGEYTPQQFYTAFIAVIFAGEAAAALFTYTSSITQATGAANYVFNLRKQVPADMKDDNRPGNNTVNTGDNQGAVALDIKDLKFAYPRRPGIPVLRGVSLSIQPGQFVAFVGPSGCGKTTVLSLLERFYEPTSGTIFLNGVDTSSIHIGQHRRHIALVQQEPVLYQGTLRENISLGLEDSSEVGGTDEQILEACRQANIDTFILSLPDGLSTPCGPQGTQFSGGQRQRIAIARALLRNPRLLLLDEATSSLDTESERVVQAALDAAAKGESSQGKSRTTIAVAHRLSTIKGADIIVVFSQGRIVEVGDHEELLEKRGIYYGMCFGQSLEQ</sequence>
<organism evidence="12 13">
    <name type="scientific">Neonectria punicea</name>
    <dbReference type="NCBI Taxonomy" id="979145"/>
    <lineage>
        <taxon>Eukaryota</taxon>
        <taxon>Fungi</taxon>
        <taxon>Dikarya</taxon>
        <taxon>Ascomycota</taxon>
        <taxon>Pezizomycotina</taxon>
        <taxon>Sordariomycetes</taxon>
        <taxon>Hypocreomycetidae</taxon>
        <taxon>Hypocreales</taxon>
        <taxon>Nectriaceae</taxon>
        <taxon>Neonectria</taxon>
    </lineage>
</organism>
<dbReference type="SUPFAM" id="SSF52540">
    <property type="entry name" value="P-loop containing nucleoside triphosphate hydrolases"/>
    <property type="match status" value="2"/>
</dbReference>
<evidence type="ECO:0000256" key="5">
    <source>
        <dbReference type="ARBA" id="ARBA00022840"/>
    </source>
</evidence>
<feature type="transmembrane region" description="Helical" evidence="9">
    <location>
        <begin position="844"/>
        <end position="862"/>
    </location>
</feature>
<dbReference type="CDD" id="cd18578">
    <property type="entry name" value="ABC_6TM_Pgp_ABCB1_D2_like"/>
    <property type="match status" value="1"/>
</dbReference>
<keyword evidence="5" id="KW-0067">ATP-binding</keyword>
<evidence type="ECO:0008006" key="14">
    <source>
        <dbReference type="Google" id="ProtNLM"/>
    </source>
</evidence>
<feature type="transmembrane region" description="Helical" evidence="9">
    <location>
        <begin position="100"/>
        <end position="121"/>
    </location>
</feature>
<feature type="transmembrane region" description="Helical" evidence="9">
    <location>
        <begin position="818"/>
        <end position="838"/>
    </location>
</feature>
<feature type="domain" description="ABC transporter" evidence="10">
    <location>
        <begin position="1027"/>
        <end position="1275"/>
    </location>
</feature>
<dbReference type="InterPro" id="IPR036640">
    <property type="entry name" value="ABC1_TM_sf"/>
</dbReference>
<evidence type="ECO:0000256" key="3">
    <source>
        <dbReference type="ARBA" id="ARBA00022692"/>
    </source>
</evidence>
<dbReference type="InterPro" id="IPR003593">
    <property type="entry name" value="AAA+_ATPase"/>
</dbReference>
<dbReference type="Pfam" id="PF00005">
    <property type="entry name" value="ABC_tran"/>
    <property type="match status" value="2"/>
</dbReference>
<dbReference type="SUPFAM" id="SSF90123">
    <property type="entry name" value="ABC transporter transmembrane region"/>
    <property type="match status" value="2"/>
</dbReference>
<dbReference type="EMBL" id="JAZAVJ010000035">
    <property type="protein sequence ID" value="KAK7419742.1"/>
    <property type="molecule type" value="Genomic_DNA"/>
</dbReference>
<dbReference type="InterPro" id="IPR011527">
    <property type="entry name" value="ABC1_TM_dom"/>
</dbReference>
<dbReference type="SMART" id="SM00382">
    <property type="entry name" value="AAA"/>
    <property type="match status" value="2"/>
</dbReference>
<proteinExistence type="inferred from homology"/>
<dbReference type="CDD" id="cd18577">
    <property type="entry name" value="ABC_6TM_Pgp_ABCB1_D1_like"/>
    <property type="match status" value="1"/>
</dbReference>
<dbReference type="Gene3D" id="1.20.1560.10">
    <property type="entry name" value="ABC transporter type 1, transmembrane domain"/>
    <property type="match status" value="1"/>
</dbReference>
<dbReference type="InterPro" id="IPR017871">
    <property type="entry name" value="ABC_transporter-like_CS"/>
</dbReference>
<accession>A0ABR1HEX7</accession>
<dbReference type="PROSITE" id="PS50893">
    <property type="entry name" value="ABC_TRANSPORTER_2"/>
    <property type="match status" value="2"/>
</dbReference>
<feature type="transmembrane region" description="Helical" evidence="9">
    <location>
        <begin position="205"/>
        <end position="224"/>
    </location>
</feature>
<evidence type="ECO:0000256" key="4">
    <source>
        <dbReference type="ARBA" id="ARBA00022741"/>
    </source>
</evidence>
<evidence type="ECO:0000256" key="8">
    <source>
        <dbReference type="SAM" id="MobiDB-lite"/>
    </source>
</evidence>
<dbReference type="Proteomes" id="UP001498476">
    <property type="component" value="Unassembled WGS sequence"/>
</dbReference>
<dbReference type="Gene3D" id="3.40.50.300">
    <property type="entry name" value="P-loop containing nucleotide triphosphate hydrolases"/>
    <property type="match status" value="2"/>
</dbReference>
<feature type="transmembrane region" description="Helical" evidence="9">
    <location>
        <begin position="179"/>
        <end position="199"/>
    </location>
</feature>
<evidence type="ECO:0000256" key="9">
    <source>
        <dbReference type="SAM" id="Phobius"/>
    </source>
</evidence>
<comment type="caution">
    <text evidence="12">The sequence shown here is derived from an EMBL/GenBank/DDBJ whole genome shotgun (WGS) entry which is preliminary data.</text>
</comment>
<feature type="domain" description="ABC transmembrane type-1" evidence="11">
    <location>
        <begin position="57"/>
        <end position="347"/>
    </location>
</feature>
<comment type="subcellular location">
    <subcellularLocation>
        <location evidence="1">Membrane</location>
        <topology evidence="1">Multi-pass membrane protein</topology>
    </subcellularLocation>
</comment>
<feature type="domain" description="ABC transporter" evidence="10">
    <location>
        <begin position="382"/>
        <end position="627"/>
    </location>
</feature>
<dbReference type="InterPro" id="IPR003439">
    <property type="entry name" value="ABC_transporter-like_ATP-bd"/>
</dbReference>
<keyword evidence="4" id="KW-0547">Nucleotide-binding</keyword>
<evidence type="ECO:0000313" key="13">
    <source>
        <dbReference type="Proteomes" id="UP001498476"/>
    </source>
</evidence>
<feature type="compositionally biased region" description="Basic and acidic residues" evidence="8">
    <location>
        <begin position="1"/>
        <end position="13"/>
    </location>
</feature>
<evidence type="ECO:0000259" key="10">
    <source>
        <dbReference type="PROSITE" id="PS50893"/>
    </source>
</evidence>